<keyword evidence="2" id="KW-0812">Transmembrane</keyword>
<evidence type="ECO:0000313" key="4">
    <source>
        <dbReference type="Proteomes" id="UP001597041"/>
    </source>
</evidence>
<evidence type="ECO:0000313" key="3">
    <source>
        <dbReference type="EMBL" id="MFD1067548.1"/>
    </source>
</evidence>
<dbReference type="EMBL" id="JBHTKK010000024">
    <property type="protein sequence ID" value="MFD1067548.1"/>
    <property type="molecule type" value="Genomic_DNA"/>
</dbReference>
<evidence type="ECO:0000256" key="1">
    <source>
        <dbReference type="SAM" id="MobiDB-lite"/>
    </source>
</evidence>
<organism evidence="3 4">
    <name type="scientific">Oceanobacillus locisalsi</name>
    <dbReference type="NCBI Taxonomy" id="546107"/>
    <lineage>
        <taxon>Bacteria</taxon>
        <taxon>Bacillati</taxon>
        <taxon>Bacillota</taxon>
        <taxon>Bacilli</taxon>
        <taxon>Bacillales</taxon>
        <taxon>Bacillaceae</taxon>
        <taxon>Oceanobacillus</taxon>
    </lineage>
</organism>
<comment type="caution">
    <text evidence="3">The sequence shown here is derived from an EMBL/GenBank/DDBJ whole genome shotgun (WGS) entry which is preliminary data.</text>
</comment>
<protein>
    <submittedName>
        <fullName evidence="3">DUF6115 domain-containing protein</fullName>
    </submittedName>
</protein>
<gene>
    <name evidence="3" type="ORF">ACFQ19_16190</name>
</gene>
<dbReference type="Pfam" id="PF19610">
    <property type="entry name" value="DUF6115"/>
    <property type="match status" value="1"/>
</dbReference>
<evidence type="ECO:0000256" key="2">
    <source>
        <dbReference type="SAM" id="Phobius"/>
    </source>
</evidence>
<keyword evidence="4" id="KW-1185">Reference proteome</keyword>
<keyword evidence="2" id="KW-0472">Membrane</keyword>
<dbReference type="InterPro" id="IPR046118">
    <property type="entry name" value="DUF6115"/>
</dbReference>
<feature type="compositionally biased region" description="Basic and acidic residues" evidence="1">
    <location>
        <begin position="54"/>
        <end position="75"/>
    </location>
</feature>
<dbReference type="Proteomes" id="UP001597041">
    <property type="component" value="Unassembled WGS sequence"/>
</dbReference>
<proteinExistence type="predicted"/>
<feature type="region of interest" description="Disordered" evidence="1">
    <location>
        <begin position="54"/>
        <end position="101"/>
    </location>
</feature>
<accession>A0ABW3NJM7</accession>
<name>A0ABW3NJM7_9BACI</name>
<sequence>MSTLLWMISFILHGVSILAIYLLLKDRQHTGGNKETEALLKETLAEIRRENRTLQHLLEEDKQPDKKTADKEEKQQSLFPVTEEAEAMPVKKEGEIQSPEMFSTAPYQDEVETSLEAKVLQLHTNGMTSDEIAQQLNCGKMEAEIIIKMHKRKA</sequence>
<dbReference type="RefSeq" id="WP_379593674.1">
    <property type="nucleotide sequence ID" value="NZ_JBHTKK010000024.1"/>
</dbReference>
<reference evidence="4" key="1">
    <citation type="journal article" date="2019" name="Int. J. Syst. Evol. Microbiol.">
        <title>The Global Catalogue of Microorganisms (GCM) 10K type strain sequencing project: providing services to taxonomists for standard genome sequencing and annotation.</title>
        <authorList>
            <consortium name="The Broad Institute Genomics Platform"/>
            <consortium name="The Broad Institute Genome Sequencing Center for Infectious Disease"/>
            <person name="Wu L."/>
            <person name="Ma J."/>
        </authorList>
    </citation>
    <scope>NUCLEOTIDE SEQUENCE [LARGE SCALE GENOMIC DNA]</scope>
    <source>
        <strain evidence="4">CCUG 56608</strain>
    </source>
</reference>
<keyword evidence="2" id="KW-1133">Transmembrane helix</keyword>
<feature type="transmembrane region" description="Helical" evidence="2">
    <location>
        <begin position="6"/>
        <end position="24"/>
    </location>
</feature>